<keyword evidence="3" id="KW-0378">Hydrolase</keyword>
<protein>
    <recommendedName>
        <fullName evidence="2">protein-tyrosine-phosphatase</fullName>
        <ecNumber evidence="2">3.1.3.48</ecNumber>
    </recommendedName>
</protein>
<dbReference type="SMART" id="SM00226">
    <property type="entry name" value="LMWPc"/>
    <property type="match status" value="1"/>
</dbReference>
<evidence type="ECO:0000259" key="6">
    <source>
        <dbReference type="SMART" id="SM00226"/>
    </source>
</evidence>
<dbReference type="PANTHER" id="PTHR11717">
    <property type="entry name" value="LOW MOLECULAR WEIGHT PROTEIN TYROSINE PHOSPHATASE"/>
    <property type="match status" value="1"/>
</dbReference>
<reference evidence="7 8" key="1">
    <citation type="submission" date="2019-12" db="EMBL/GenBank/DDBJ databases">
        <authorList>
            <person name="Li J."/>
            <person name="Shi Y."/>
            <person name="Xu G."/>
            <person name="Xiao D."/>
            <person name="Ran X."/>
        </authorList>
    </citation>
    <scope>NUCLEOTIDE SEQUENCE [LARGE SCALE GENOMIC DNA]</scope>
    <source>
        <strain evidence="7 8">JCM 15915</strain>
    </source>
</reference>
<dbReference type="GO" id="GO:0004725">
    <property type="term" value="F:protein tyrosine phosphatase activity"/>
    <property type="evidence" value="ECO:0007669"/>
    <property type="project" value="UniProtKB-EC"/>
</dbReference>
<dbReference type="SUPFAM" id="SSF52788">
    <property type="entry name" value="Phosphotyrosine protein phosphatases I"/>
    <property type="match status" value="1"/>
</dbReference>
<evidence type="ECO:0000313" key="8">
    <source>
        <dbReference type="Proteomes" id="UP000462152"/>
    </source>
</evidence>
<feature type="domain" description="Phosphotyrosine protein phosphatase I" evidence="6">
    <location>
        <begin position="2"/>
        <end position="156"/>
    </location>
</feature>
<evidence type="ECO:0000256" key="3">
    <source>
        <dbReference type="ARBA" id="ARBA00022801"/>
    </source>
</evidence>
<dbReference type="InterPro" id="IPR023485">
    <property type="entry name" value="Ptyr_pPase"/>
</dbReference>
<dbReference type="PRINTS" id="PR00719">
    <property type="entry name" value="LMWPTPASE"/>
</dbReference>
<dbReference type="Gene3D" id="3.40.50.2300">
    <property type="match status" value="1"/>
</dbReference>
<keyword evidence="4" id="KW-0904">Protein phosphatase</keyword>
<comment type="caution">
    <text evidence="7">The sequence shown here is derived from an EMBL/GenBank/DDBJ whole genome shotgun (WGS) entry which is preliminary data.</text>
</comment>
<accession>A0A7K1LIX3</accession>
<name>A0A7K1LIX3_9MICC</name>
<evidence type="ECO:0000256" key="2">
    <source>
        <dbReference type="ARBA" id="ARBA00013064"/>
    </source>
</evidence>
<dbReference type="InterPro" id="IPR017867">
    <property type="entry name" value="Tyr_phospatase_low_mol_wt"/>
</dbReference>
<evidence type="ECO:0000256" key="1">
    <source>
        <dbReference type="ARBA" id="ARBA00011063"/>
    </source>
</evidence>
<dbReference type="InterPro" id="IPR036196">
    <property type="entry name" value="Ptyr_pPase_sf"/>
</dbReference>
<feature type="active site" evidence="5">
    <location>
        <position position="14"/>
    </location>
</feature>
<dbReference type="Pfam" id="PF01451">
    <property type="entry name" value="LMWPc"/>
    <property type="match status" value="1"/>
</dbReference>
<dbReference type="CDD" id="cd16343">
    <property type="entry name" value="LMWPTP"/>
    <property type="match status" value="1"/>
</dbReference>
<evidence type="ECO:0000256" key="5">
    <source>
        <dbReference type="PIRSR" id="PIRSR617867-1"/>
    </source>
</evidence>
<organism evidence="7 8">
    <name type="scientific">Rothia koreensis</name>
    <dbReference type="NCBI Taxonomy" id="592378"/>
    <lineage>
        <taxon>Bacteria</taxon>
        <taxon>Bacillati</taxon>
        <taxon>Actinomycetota</taxon>
        <taxon>Actinomycetes</taxon>
        <taxon>Micrococcales</taxon>
        <taxon>Micrococcaceae</taxon>
        <taxon>Rothia</taxon>
    </lineage>
</organism>
<feature type="active site" description="Proton donor" evidence="5">
    <location>
        <position position="130"/>
    </location>
</feature>
<evidence type="ECO:0000256" key="4">
    <source>
        <dbReference type="ARBA" id="ARBA00022912"/>
    </source>
</evidence>
<dbReference type="EC" id="3.1.3.48" evidence="2"/>
<dbReference type="InterPro" id="IPR050438">
    <property type="entry name" value="LMW_PTPase"/>
</dbReference>
<keyword evidence="8" id="KW-1185">Reference proteome</keyword>
<dbReference type="AlphaFoldDB" id="A0A7K1LIX3"/>
<dbReference type="Proteomes" id="UP000462152">
    <property type="component" value="Unassembled WGS sequence"/>
</dbReference>
<comment type="similarity">
    <text evidence="1">Belongs to the low molecular weight phosphotyrosine protein phosphatase family.</text>
</comment>
<dbReference type="PANTHER" id="PTHR11717:SF7">
    <property type="entry name" value="LOW MOLECULAR WEIGHT PHOSPHOTYROSINE PROTEIN PHOSPHATASE"/>
    <property type="match status" value="1"/>
</dbReference>
<sequence length="168" mass="18610">MYRIVTVCTGNICRSPMAEYLVREAARDAGLDDVVVTSAGVSDEEQGNPIDPRARKVMERLGIDTSGHRARQVTREDLENNDLVLALDVPHYRALRTMAANDAQADKIHLMREYDPSAAGEALEGIGIYDPWYGDASDFDRTFGMIEDSVQGVIDDVARQPGSRREKP</sequence>
<evidence type="ECO:0000313" key="7">
    <source>
        <dbReference type="EMBL" id="MUN55139.1"/>
    </source>
</evidence>
<feature type="active site" description="Nucleophile" evidence="5">
    <location>
        <position position="8"/>
    </location>
</feature>
<gene>
    <name evidence="7" type="ORF">GMA10_07930</name>
</gene>
<proteinExistence type="inferred from homology"/>
<dbReference type="OrthoDB" id="9784339at2"/>
<dbReference type="EMBL" id="WOGT01000004">
    <property type="protein sequence ID" value="MUN55139.1"/>
    <property type="molecule type" value="Genomic_DNA"/>
</dbReference>
<dbReference type="RefSeq" id="WP_129314610.1">
    <property type="nucleotide sequence ID" value="NZ_NOIQ01000002.1"/>
</dbReference>